<dbReference type="GO" id="GO:0016787">
    <property type="term" value="F:hydrolase activity"/>
    <property type="evidence" value="ECO:0007669"/>
    <property type="project" value="UniProtKB-KW"/>
</dbReference>
<dbReference type="InterPro" id="IPR029058">
    <property type="entry name" value="AB_hydrolase_fold"/>
</dbReference>
<dbReference type="InterPro" id="IPR000073">
    <property type="entry name" value="AB_hydrolase_1"/>
</dbReference>
<evidence type="ECO:0000313" key="2">
    <source>
        <dbReference type="EMBL" id="QBQ55847.1"/>
    </source>
</evidence>
<dbReference type="Gene3D" id="3.40.50.1820">
    <property type="entry name" value="alpha/beta hydrolase"/>
    <property type="match status" value="1"/>
</dbReference>
<accession>A0A4P7C2E1</accession>
<proteinExistence type="predicted"/>
<sequence length="218" mass="24157">MTGYFPHPPKKSEAVILLHGIWMKGFCLYPLANRLRAQGYRTVCFSYRSLRDSLNETLVHLHRCIENLEAEAIHFVGHSLGGLLIQQLLERYPEQRPGGVVALGTPFAGSIVARQLYSHQPGRYLLGQIIEEGLLIESAPPWEFTQKLGIIAGVRGLGIGQLIARLPQPNDGTVGVIETKLSGMTDHCLVRTNHTGLLFSPAVAQLTGTFLRYHHFTP</sequence>
<dbReference type="PANTHER" id="PTHR37946">
    <property type="entry name" value="SLL1969 PROTEIN"/>
    <property type="match status" value="1"/>
</dbReference>
<name>A0A4P7C2E1_9GAMM</name>
<dbReference type="KEGG" id="nwr:E3U44_15995"/>
<dbReference type="Proteomes" id="UP000294325">
    <property type="component" value="Chromosome"/>
</dbReference>
<dbReference type="EMBL" id="CP038033">
    <property type="protein sequence ID" value="QBQ55847.1"/>
    <property type="molecule type" value="Genomic_DNA"/>
</dbReference>
<dbReference type="PANTHER" id="PTHR37946:SF1">
    <property type="entry name" value="SLL1969 PROTEIN"/>
    <property type="match status" value="1"/>
</dbReference>
<evidence type="ECO:0000313" key="3">
    <source>
        <dbReference type="Proteomes" id="UP000294325"/>
    </source>
</evidence>
<organism evidence="2 3">
    <name type="scientific">Nitrosococcus wardiae</name>
    <dbReference type="NCBI Taxonomy" id="1814290"/>
    <lineage>
        <taxon>Bacteria</taxon>
        <taxon>Pseudomonadati</taxon>
        <taxon>Pseudomonadota</taxon>
        <taxon>Gammaproteobacteria</taxon>
        <taxon>Chromatiales</taxon>
        <taxon>Chromatiaceae</taxon>
        <taxon>Nitrosococcus</taxon>
    </lineage>
</organism>
<dbReference type="RefSeq" id="WP_134359102.1">
    <property type="nucleotide sequence ID" value="NZ_CP038033.1"/>
</dbReference>
<protein>
    <submittedName>
        <fullName evidence="2">Alpha/beta fold hydrolase</fullName>
    </submittedName>
</protein>
<keyword evidence="2" id="KW-0378">Hydrolase</keyword>
<dbReference type="AlphaFoldDB" id="A0A4P7C2E1"/>
<dbReference type="Pfam" id="PF12697">
    <property type="entry name" value="Abhydrolase_6"/>
    <property type="match status" value="1"/>
</dbReference>
<gene>
    <name evidence="2" type="ORF">E3U44_15995</name>
</gene>
<reference evidence="2 3" key="1">
    <citation type="submission" date="2019-03" db="EMBL/GenBank/DDBJ databases">
        <title>The genome sequence of Nitrosococcus wardiae strain D1FHST reveals the archetypal metabolic capacity of ammonia-oxidizing Gammaproteobacteria.</title>
        <authorList>
            <person name="Wang L."/>
            <person name="Lim C.K."/>
            <person name="Hanson T.E."/>
            <person name="Dang H."/>
            <person name="Klotz M.G."/>
        </authorList>
    </citation>
    <scope>NUCLEOTIDE SEQUENCE [LARGE SCALE GENOMIC DNA]</scope>
    <source>
        <strain evidence="2 3">D1FHS</strain>
    </source>
</reference>
<dbReference type="SUPFAM" id="SSF53474">
    <property type="entry name" value="alpha/beta-Hydrolases"/>
    <property type="match status" value="1"/>
</dbReference>
<evidence type="ECO:0000259" key="1">
    <source>
        <dbReference type="Pfam" id="PF12697"/>
    </source>
</evidence>
<dbReference type="OrthoDB" id="556502at2"/>
<feature type="domain" description="AB hydrolase-1" evidence="1">
    <location>
        <begin position="15"/>
        <end position="114"/>
    </location>
</feature>
<keyword evidence="3" id="KW-1185">Reference proteome</keyword>